<protein>
    <recommendedName>
        <fullName evidence="5">RxLR effector protein</fullName>
    </recommendedName>
</protein>
<feature type="compositionally biased region" description="Low complexity" evidence="1">
    <location>
        <begin position="110"/>
        <end position="135"/>
    </location>
</feature>
<feature type="chain" id="PRO_5044836492" description="RxLR effector protein" evidence="2">
    <location>
        <begin position="25"/>
        <end position="171"/>
    </location>
</feature>
<organism evidence="3 4">
    <name type="scientific">Phytophthora oleae</name>
    <dbReference type="NCBI Taxonomy" id="2107226"/>
    <lineage>
        <taxon>Eukaryota</taxon>
        <taxon>Sar</taxon>
        <taxon>Stramenopiles</taxon>
        <taxon>Oomycota</taxon>
        <taxon>Peronosporomycetes</taxon>
        <taxon>Peronosporales</taxon>
        <taxon>Peronosporaceae</taxon>
        <taxon>Phytophthora</taxon>
    </lineage>
</organism>
<feature type="compositionally biased region" description="Polar residues" evidence="1">
    <location>
        <begin position="90"/>
        <end position="109"/>
    </location>
</feature>
<comment type="caution">
    <text evidence="3">The sequence shown here is derived from an EMBL/GenBank/DDBJ whole genome shotgun (WGS) entry which is preliminary data.</text>
</comment>
<keyword evidence="4" id="KW-1185">Reference proteome</keyword>
<reference evidence="3 4" key="1">
    <citation type="submission" date="2024-09" db="EMBL/GenBank/DDBJ databases">
        <title>Genome sequencing and assembly of Phytophthora oleae, isolate VK10A, causative agent of rot of olive drupes.</title>
        <authorList>
            <person name="Conti Taguali S."/>
            <person name="Riolo M."/>
            <person name="La Spada F."/>
            <person name="Cacciola S.O."/>
            <person name="Dionisio G."/>
        </authorList>
    </citation>
    <scope>NUCLEOTIDE SEQUENCE [LARGE SCALE GENOMIC DNA]</scope>
    <source>
        <strain evidence="3 4">VK10A</strain>
    </source>
</reference>
<sequence>MVSFKKSMFMSAVAVLIVAVAVSGESYESKRALRQAATEVVEVEEADDSECGSLEMAEETQGGGTNTWNQGGNTGTTQGSGGNTWSQGSDTNTYNQGGAYNQGGDTNTYNQGGETNTWGTTNTGTTTDTSQVTQGEVGGEADNQKVTTQSQSNINFNSLQNTNNAGTVAPH</sequence>
<name>A0ABD3FXP9_9STRA</name>
<feature type="region of interest" description="Disordered" evidence="1">
    <location>
        <begin position="44"/>
        <end position="171"/>
    </location>
</feature>
<dbReference type="AlphaFoldDB" id="A0ABD3FXP9"/>
<dbReference type="Proteomes" id="UP001632037">
    <property type="component" value="Unassembled WGS sequence"/>
</dbReference>
<proteinExistence type="predicted"/>
<evidence type="ECO:0000256" key="1">
    <source>
        <dbReference type="SAM" id="MobiDB-lite"/>
    </source>
</evidence>
<dbReference type="EMBL" id="JBIMZQ010000006">
    <property type="protein sequence ID" value="KAL3670747.1"/>
    <property type="molecule type" value="Genomic_DNA"/>
</dbReference>
<feature type="compositionally biased region" description="Gly residues" evidence="1">
    <location>
        <begin position="72"/>
        <end position="82"/>
    </location>
</feature>
<keyword evidence="2" id="KW-0732">Signal</keyword>
<evidence type="ECO:0008006" key="5">
    <source>
        <dbReference type="Google" id="ProtNLM"/>
    </source>
</evidence>
<feature type="signal peptide" evidence="2">
    <location>
        <begin position="1"/>
        <end position="24"/>
    </location>
</feature>
<accession>A0ABD3FXP9</accession>
<evidence type="ECO:0000313" key="4">
    <source>
        <dbReference type="Proteomes" id="UP001632037"/>
    </source>
</evidence>
<evidence type="ECO:0000313" key="3">
    <source>
        <dbReference type="EMBL" id="KAL3670747.1"/>
    </source>
</evidence>
<gene>
    <name evidence="3" type="ORF">V7S43_003935</name>
</gene>
<evidence type="ECO:0000256" key="2">
    <source>
        <dbReference type="SAM" id="SignalP"/>
    </source>
</evidence>
<feature type="compositionally biased region" description="Polar residues" evidence="1">
    <location>
        <begin position="144"/>
        <end position="171"/>
    </location>
</feature>